<dbReference type="EMBL" id="CADCUC010000055">
    <property type="protein sequence ID" value="CAA9308447.1"/>
    <property type="molecule type" value="Genomic_DNA"/>
</dbReference>
<evidence type="ECO:0000313" key="2">
    <source>
        <dbReference type="EMBL" id="CAA9308447.1"/>
    </source>
</evidence>
<sequence>MIPRPCPTGPSTLPSAGPAKTIWHEPCHAIGGTIRVIFQALGKSLGPGAARTGDEK</sequence>
<gene>
    <name evidence="2" type="ORF">AVDCRST_MAG90-291</name>
</gene>
<reference evidence="2" key="1">
    <citation type="submission" date="2020-02" db="EMBL/GenBank/DDBJ databases">
        <authorList>
            <person name="Meier V. D."/>
        </authorList>
    </citation>
    <scope>NUCLEOTIDE SEQUENCE</scope>
    <source>
        <strain evidence="2">AVDCRST_MAG90</strain>
    </source>
</reference>
<name>A0A6J4KLJ4_9HYPH</name>
<organism evidence="2">
    <name type="scientific">uncultured Microvirga sp</name>
    <dbReference type="NCBI Taxonomy" id="412392"/>
    <lineage>
        <taxon>Bacteria</taxon>
        <taxon>Pseudomonadati</taxon>
        <taxon>Pseudomonadota</taxon>
        <taxon>Alphaproteobacteria</taxon>
        <taxon>Hyphomicrobiales</taxon>
        <taxon>Methylobacteriaceae</taxon>
        <taxon>Microvirga</taxon>
        <taxon>environmental samples</taxon>
    </lineage>
</organism>
<evidence type="ECO:0000256" key="1">
    <source>
        <dbReference type="SAM" id="MobiDB-lite"/>
    </source>
</evidence>
<feature type="region of interest" description="Disordered" evidence="1">
    <location>
        <begin position="1"/>
        <end position="20"/>
    </location>
</feature>
<dbReference type="AlphaFoldDB" id="A0A6J4KLJ4"/>
<proteinExistence type="predicted"/>
<accession>A0A6J4KLJ4</accession>
<protein>
    <submittedName>
        <fullName evidence="2">Uncharacterized protein</fullName>
    </submittedName>
</protein>